<sequence length="64" mass="6654">MPLGPSRRLAPRPPHVRHLAGGASGERAQAEPSLMNTAPELPPAALNAIGADTQRTRLAHGGQE</sequence>
<dbReference type="HOGENOM" id="CLU_204835_0_0_1"/>
<protein>
    <submittedName>
        <fullName evidence="2">Uncharacterized protein</fullName>
    </submittedName>
</protein>
<dbReference type="AlphaFoldDB" id="A0A0E0E4L1"/>
<dbReference type="Proteomes" id="UP000008021">
    <property type="component" value="Chromosome 6"/>
</dbReference>
<dbReference type="Gramene" id="OMERI06G23180.1">
    <property type="protein sequence ID" value="OMERI06G23180.1"/>
    <property type="gene ID" value="OMERI06G23180"/>
</dbReference>
<dbReference type="EnsemblPlants" id="OMERI06G23180.1">
    <property type="protein sequence ID" value="OMERI06G23180.1"/>
    <property type="gene ID" value="OMERI06G23180"/>
</dbReference>
<evidence type="ECO:0000256" key="1">
    <source>
        <dbReference type="SAM" id="MobiDB-lite"/>
    </source>
</evidence>
<accession>A0A0E0E4L1</accession>
<reference evidence="2" key="2">
    <citation type="submission" date="2018-05" db="EMBL/GenBank/DDBJ databases">
        <title>OmerRS3 (Oryza meridionalis Reference Sequence Version 3).</title>
        <authorList>
            <person name="Zhang J."/>
            <person name="Kudrna D."/>
            <person name="Lee S."/>
            <person name="Talag J."/>
            <person name="Welchert J."/>
            <person name="Wing R.A."/>
        </authorList>
    </citation>
    <scope>NUCLEOTIDE SEQUENCE [LARGE SCALE GENOMIC DNA]</scope>
    <source>
        <strain evidence="2">cv. OR44</strain>
    </source>
</reference>
<evidence type="ECO:0000313" key="2">
    <source>
        <dbReference type="EnsemblPlants" id="OMERI06G23180.1"/>
    </source>
</evidence>
<organism evidence="2">
    <name type="scientific">Oryza meridionalis</name>
    <dbReference type="NCBI Taxonomy" id="40149"/>
    <lineage>
        <taxon>Eukaryota</taxon>
        <taxon>Viridiplantae</taxon>
        <taxon>Streptophyta</taxon>
        <taxon>Embryophyta</taxon>
        <taxon>Tracheophyta</taxon>
        <taxon>Spermatophyta</taxon>
        <taxon>Magnoliopsida</taxon>
        <taxon>Liliopsida</taxon>
        <taxon>Poales</taxon>
        <taxon>Poaceae</taxon>
        <taxon>BOP clade</taxon>
        <taxon>Oryzoideae</taxon>
        <taxon>Oryzeae</taxon>
        <taxon>Oryzinae</taxon>
        <taxon>Oryza</taxon>
    </lineage>
</organism>
<evidence type="ECO:0000313" key="3">
    <source>
        <dbReference type="Proteomes" id="UP000008021"/>
    </source>
</evidence>
<reference evidence="2" key="1">
    <citation type="submission" date="2015-04" db="UniProtKB">
        <authorList>
            <consortium name="EnsemblPlants"/>
        </authorList>
    </citation>
    <scope>IDENTIFICATION</scope>
</reference>
<keyword evidence="3" id="KW-1185">Reference proteome</keyword>
<feature type="region of interest" description="Disordered" evidence="1">
    <location>
        <begin position="1"/>
        <end position="41"/>
    </location>
</feature>
<proteinExistence type="predicted"/>
<name>A0A0E0E4L1_9ORYZ</name>